<dbReference type="STRING" id="1016849.A0A0D1YNN8"/>
<protein>
    <recommendedName>
        <fullName evidence="1">Clr5 domain-containing protein</fullName>
    </recommendedName>
</protein>
<dbReference type="OrthoDB" id="4158298at2759"/>
<dbReference type="HOGENOM" id="CLU_789965_0_0_1"/>
<evidence type="ECO:0000313" key="2">
    <source>
        <dbReference type="EMBL" id="KIV82789.1"/>
    </source>
</evidence>
<proteinExistence type="predicted"/>
<dbReference type="AlphaFoldDB" id="A0A0D1YNN8"/>
<sequence length="351" mass="38822">MAVAHSCGPAQQWDLRKDAIYDLYMKQNLPLETVQNKLASQFFNASIPQYKRKLKQWGFVKNHKASEWQAIGRGLGRRGLNHSTARVTFQSVEVGESPCTPEEARIHKVFLSEAIISSRGLSFPALNLPGLRLIGEALKLTGLYSNQDPRSGDASSTVDVATWRKESFTGIPSLITSETPGLTVSSNGSEETVIFSWGAESSLLANRWTPNQDSQRNFLEPSPSNSSLDIMPFTAANGLPSSAIVKLLGLATKSHVAAYFPKQNPDIVVEDIESRLCAPKLVVDRVLISYMIYLMCNNLLDKMTIEACMRSLLARQLESVLDWLTHPNSTHIGASNSRSCFTLHDMDESTY</sequence>
<reference evidence="2 3" key="1">
    <citation type="submission" date="2015-01" db="EMBL/GenBank/DDBJ databases">
        <title>The Genome Sequence of Exophiala sideris CBS121828.</title>
        <authorList>
            <consortium name="The Broad Institute Genomics Platform"/>
            <person name="Cuomo C."/>
            <person name="de Hoog S."/>
            <person name="Gorbushina A."/>
            <person name="Stielow B."/>
            <person name="Teixiera M."/>
            <person name="Abouelleil A."/>
            <person name="Chapman S.B."/>
            <person name="Priest M."/>
            <person name="Young S.K."/>
            <person name="Wortman J."/>
            <person name="Nusbaum C."/>
            <person name="Birren B."/>
        </authorList>
    </citation>
    <scope>NUCLEOTIDE SEQUENCE [LARGE SCALE GENOMIC DNA]</scope>
    <source>
        <strain evidence="2 3">CBS 121828</strain>
    </source>
</reference>
<feature type="domain" description="Clr5" evidence="1">
    <location>
        <begin position="10"/>
        <end position="61"/>
    </location>
</feature>
<dbReference type="PANTHER" id="PTHR38788">
    <property type="entry name" value="CLR5 DOMAIN-CONTAINING PROTEIN"/>
    <property type="match status" value="1"/>
</dbReference>
<organism evidence="2 3">
    <name type="scientific">Exophiala sideris</name>
    <dbReference type="NCBI Taxonomy" id="1016849"/>
    <lineage>
        <taxon>Eukaryota</taxon>
        <taxon>Fungi</taxon>
        <taxon>Dikarya</taxon>
        <taxon>Ascomycota</taxon>
        <taxon>Pezizomycotina</taxon>
        <taxon>Eurotiomycetes</taxon>
        <taxon>Chaetothyriomycetidae</taxon>
        <taxon>Chaetothyriales</taxon>
        <taxon>Herpotrichiellaceae</taxon>
        <taxon>Exophiala</taxon>
    </lineage>
</organism>
<dbReference type="Proteomes" id="UP000053599">
    <property type="component" value="Unassembled WGS sequence"/>
</dbReference>
<dbReference type="InterPro" id="IPR025676">
    <property type="entry name" value="Clr5_dom"/>
</dbReference>
<name>A0A0D1YNN8_9EURO</name>
<evidence type="ECO:0000259" key="1">
    <source>
        <dbReference type="Pfam" id="PF14420"/>
    </source>
</evidence>
<dbReference type="PANTHER" id="PTHR38788:SF3">
    <property type="entry name" value="CLR5 DOMAIN-CONTAINING PROTEIN"/>
    <property type="match status" value="1"/>
</dbReference>
<evidence type="ECO:0000313" key="3">
    <source>
        <dbReference type="Proteomes" id="UP000053599"/>
    </source>
</evidence>
<accession>A0A0D1YNN8</accession>
<dbReference type="Pfam" id="PF14420">
    <property type="entry name" value="Clr5"/>
    <property type="match status" value="1"/>
</dbReference>
<gene>
    <name evidence="2" type="ORF">PV11_04868</name>
</gene>
<dbReference type="EMBL" id="KN846952">
    <property type="protein sequence ID" value="KIV82789.1"/>
    <property type="molecule type" value="Genomic_DNA"/>
</dbReference>